<feature type="region of interest" description="Disordered" evidence="1">
    <location>
        <begin position="294"/>
        <end position="326"/>
    </location>
</feature>
<name>A0AAN7XYJ6_ELEMC</name>
<evidence type="ECO:0000313" key="3">
    <source>
        <dbReference type="Proteomes" id="UP001346869"/>
    </source>
</evidence>
<evidence type="ECO:0000256" key="1">
    <source>
        <dbReference type="SAM" id="MobiDB-lite"/>
    </source>
</evidence>
<accession>A0AAN7XYJ6</accession>
<evidence type="ECO:0000313" key="2">
    <source>
        <dbReference type="EMBL" id="KAK5869151.1"/>
    </source>
</evidence>
<gene>
    <name evidence="2" type="ORF">PBY51_010104</name>
</gene>
<organism evidence="2 3">
    <name type="scientific">Eleginops maclovinus</name>
    <name type="common">Patagonian blennie</name>
    <name type="synonym">Eleginus maclovinus</name>
    <dbReference type="NCBI Taxonomy" id="56733"/>
    <lineage>
        <taxon>Eukaryota</taxon>
        <taxon>Metazoa</taxon>
        <taxon>Chordata</taxon>
        <taxon>Craniata</taxon>
        <taxon>Vertebrata</taxon>
        <taxon>Euteleostomi</taxon>
        <taxon>Actinopterygii</taxon>
        <taxon>Neopterygii</taxon>
        <taxon>Teleostei</taxon>
        <taxon>Neoteleostei</taxon>
        <taxon>Acanthomorphata</taxon>
        <taxon>Eupercaria</taxon>
        <taxon>Perciformes</taxon>
        <taxon>Notothenioidei</taxon>
        <taxon>Eleginopidae</taxon>
        <taxon>Eleginops</taxon>
    </lineage>
</organism>
<dbReference type="EMBL" id="JAUZQC010000007">
    <property type="protein sequence ID" value="KAK5869151.1"/>
    <property type="molecule type" value="Genomic_DNA"/>
</dbReference>
<keyword evidence="3" id="KW-1185">Reference proteome</keyword>
<proteinExistence type="predicted"/>
<dbReference type="Proteomes" id="UP001346869">
    <property type="component" value="Unassembled WGS sequence"/>
</dbReference>
<reference evidence="2 3" key="2">
    <citation type="journal article" date="2023" name="Mol. Biol. Evol.">
        <title>Genomics of Secondarily Temperate Adaptation in the Only Non-Antarctic Icefish.</title>
        <authorList>
            <person name="Rivera-Colon A.G."/>
            <person name="Rayamajhi N."/>
            <person name="Minhas B.F."/>
            <person name="Madrigal G."/>
            <person name="Bilyk K.T."/>
            <person name="Yoon V."/>
            <person name="Hune M."/>
            <person name="Gregory S."/>
            <person name="Cheng C.H.C."/>
            <person name="Catchen J.M."/>
        </authorList>
    </citation>
    <scope>NUCLEOTIDE SEQUENCE [LARGE SCALE GENOMIC DNA]</scope>
    <source>
        <strain evidence="2">JMC-PN-2008</strain>
    </source>
</reference>
<feature type="compositionally biased region" description="Basic and acidic residues" evidence="1">
    <location>
        <begin position="72"/>
        <end position="101"/>
    </location>
</feature>
<protein>
    <submittedName>
        <fullName evidence="2">Uncharacterized protein</fullName>
    </submittedName>
</protein>
<sequence length="338" mass="36986">MEQSPDGCKGRKKEVVGQPSIAHVEETGETCASVACADPSTSLALPLANPAPTFPPLRSMETTLPCSDENVETEREGDEKGGQEGKERLGRQLEEQGEAERISTVATEEGRREEEGKEEDEFGVFMQAEGEPAWSEGSTAASVLSGSRERVAHGSLATTGEPTHWTPGWTDSLVQQSDDTWTAFPQDSSDGSGDVMGQWWPTSAVEKRREPANRNLAAVFATAFPSLPAASSPDLSDLHTVPTLSQLLRGQAGQEQGLLDTFHDLNKMICQRYKRGNGVSRELLLRTFHLETPRTESRPPQWTANRRLSPGLPSANQHAQNAAAKRRLSYDYNRNIME</sequence>
<comment type="caution">
    <text evidence="2">The sequence shown here is derived from an EMBL/GenBank/DDBJ whole genome shotgun (WGS) entry which is preliminary data.</text>
</comment>
<dbReference type="AlphaFoldDB" id="A0AAN7XYJ6"/>
<feature type="region of interest" description="Disordered" evidence="1">
    <location>
        <begin position="47"/>
        <end position="122"/>
    </location>
</feature>
<reference evidence="2 3" key="1">
    <citation type="journal article" date="2023" name="Genes (Basel)">
        <title>Chromosome-Level Genome Assembly and Circadian Gene Repertoire of the Patagonia Blennie Eleginops maclovinus-The Closest Ancestral Proxy of Antarctic Cryonotothenioids.</title>
        <authorList>
            <person name="Cheng C.C."/>
            <person name="Rivera-Colon A.G."/>
            <person name="Minhas B.F."/>
            <person name="Wilson L."/>
            <person name="Rayamajhi N."/>
            <person name="Vargas-Chacoff L."/>
            <person name="Catchen J.M."/>
        </authorList>
    </citation>
    <scope>NUCLEOTIDE SEQUENCE [LARGE SCALE GENOMIC DNA]</scope>
    <source>
        <strain evidence="2">JMC-PN-2008</strain>
    </source>
</reference>